<dbReference type="Proteomes" id="UP001370490">
    <property type="component" value="Unassembled WGS sequence"/>
</dbReference>
<evidence type="ECO:0000313" key="5">
    <source>
        <dbReference type="EMBL" id="KAK6938903.1"/>
    </source>
</evidence>
<proteinExistence type="predicted"/>
<gene>
    <name evidence="5" type="ORF">RJ641_032411</name>
</gene>
<evidence type="ECO:0000256" key="3">
    <source>
        <dbReference type="ARBA" id="ARBA00022989"/>
    </source>
</evidence>
<comment type="caution">
    <text evidence="5">The sequence shown here is derived from an EMBL/GenBank/DDBJ whole genome shotgun (WGS) entry which is preliminary data.</text>
</comment>
<evidence type="ECO:0000313" key="6">
    <source>
        <dbReference type="Proteomes" id="UP001370490"/>
    </source>
</evidence>
<sequence>MELLKDGAMLTVLRTLLAALALPASLLTATNFIDSQWAVALDRSDQAGKLLADVLLKGLQGNSGWTCGKVVHFGAPISSRDENWESARKMVAGRF</sequence>
<comment type="subcellular location">
    <subcellularLocation>
        <location evidence="1">Membrane</location>
        <topology evidence="1">Multi-pass membrane protein</topology>
    </subcellularLocation>
</comment>
<organism evidence="5 6">
    <name type="scientific">Dillenia turbinata</name>
    <dbReference type="NCBI Taxonomy" id="194707"/>
    <lineage>
        <taxon>Eukaryota</taxon>
        <taxon>Viridiplantae</taxon>
        <taxon>Streptophyta</taxon>
        <taxon>Embryophyta</taxon>
        <taxon>Tracheophyta</taxon>
        <taxon>Spermatophyta</taxon>
        <taxon>Magnoliopsida</taxon>
        <taxon>eudicotyledons</taxon>
        <taxon>Gunneridae</taxon>
        <taxon>Pentapetalae</taxon>
        <taxon>Dilleniales</taxon>
        <taxon>Dilleniaceae</taxon>
        <taxon>Dillenia</taxon>
    </lineage>
</organism>
<keyword evidence="6" id="KW-1185">Reference proteome</keyword>
<name>A0AAN8VPQ1_9MAGN</name>
<dbReference type="GO" id="GO:0016020">
    <property type="term" value="C:membrane"/>
    <property type="evidence" value="ECO:0007669"/>
    <property type="project" value="UniProtKB-SubCell"/>
</dbReference>
<dbReference type="PANTHER" id="PTHR17920:SF24">
    <property type="entry name" value="ALPHA_BETA HYDROLASE-RELATED"/>
    <property type="match status" value="1"/>
</dbReference>
<dbReference type="InterPro" id="IPR007941">
    <property type="entry name" value="DUF726"/>
</dbReference>
<accession>A0AAN8VPQ1</accession>
<protein>
    <submittedName>
        <fullName evidence="5">Uncharacterized protein</fullName>
    </submittedName>
</protein>
<evidence type="ECO:0000256" key="2">
    <source>
        <dbReference type="ARBA" id="ARBA00022692"/>
    </source>
</evidence>
<dbReference type="AlphaFoldDB" id="A0AAN8VPQ1"/>
<keyword evidence="2" id="KW-0812">Transmembrane</keyword>
<dbReference type="Pfam" id="PF05277">
    <property type="entry name" value="DUF726"/>
    <property type="match status" value="1"/>
</dbReference>
<evidence type="ECO:0000256" key="1">
    <source>
        <dbReference type="ARBA" id="ARBA00004141"/>
    </source>
</evidence>
<feature type="non-terminal residue" evidence="5">
    <location>
        <position position="95"/>
    </location>
</feature>
<reference evidence="5 6" key="1">
    <citation type="submission" date="2023-12" db="EMBL/GenBank/DDBJ databases">
        <title>A high-quality genome assembly for Dillenia turbinata (Dilleniales).</title>
        <authorList>
            <person name="Chanderbali A."/>
        </authorList>
    </citation>
    <scope>NUCLEOTIDE SEQUENCE [LARGE SCALE GENOMIC DNA]</scope>
    <source>
        <strain evidence="5">LSX21</strain>
        <tissue evidence="5">Leaf</tissue>
    </source>
</reference>
<keyword evidence="4" id="KW-0472">Membrane</keyword>
<dbReference type="EMBL" id="JBAMMX010000006">
    <property type="protein sequence ID" value="KAK6938903.1"/>
    <property type="molecule type" value="Genomic_DNA"/>
</dbReference>
<evidence type="ECO:0000256" key="4">
    <source>
        <dbReference type="ARBA" id="ARBA00023136"/>
    </source>
</evidence>
<keyword evidence="3" id="KW-1133">Transmembrane helix</keyword>
<dbReference type="PANTHER" id="PTHR17920">
    <property type="entry name" value="TRANSMEMBRANE AND COILED-COIL DOMAIN-CONTAINING PROTEIN 4 TMCO4"/>
    <property type="match status" value="1"/>
</dbReference>